<evidence type="ECO:0000259" key="2">
    <source>
        <dbReference type="PROSITE" id="PS50110"/>
    </source>
</evidence>
<name>A0A3B0WL85_9ZZZZ</name>
<dbReference type="InterPro" id="IPR036890">
    <property type="entry name" value="HATPase_C_sf"/>
</dbReference>
<gene>
    <name evidence="3" type="ORF">MNBD_GAMMA06-1938</name>
</gene>
<dbReference type="Gene3D" id="3.30.565.10">
    <property type="entry name" value="Histidine kinase-like ATPase, C-terminal domain"/>
    <property type="match status" value="1"/>
</dbReference>
<dbReference type="InterPro" id="IPR001789">
    <property type="entry name" value="Sig_transdc_resp-reg_receiver"/>
</dbReference>
<keyword evidence="1" id="KW-0597">Phosphoprotein</keyword>
<dbReference type="PANTHER" id="PTHR44591">
    <property type="entry name" value="STRESS RESPONSE REGULATOR PROTEIN 1"/>
    <property type="match status" value="1"/>
</dbReference>
<dbReference type="InterPro" id="IPR011006">
    <property type="entry name" value="CheY-like_superfamily"/>
</dbReference>
<dbReference type="InterPro" id="IPR003594">
    <property type="entry name" value="HATPase_dom"/>
</dbReference>
<organism evidence="3">
    <name type="scientific">hydrothermal vent metagenome</name>
    <dbReference type="NCBI Taxonomy" id="652676"/>
    <lineage>
        <taxon>unclassified sequences</taxon>
        <taxon>metagenomes</taxon>
        <taxon>ecological metagenomes</taxon>
    </lineage>
</organism>
<sequence length="301" mass="33916">MGDDTPVVLAVDDEQFNLEIIKEYLSEVDIDTVCVESGEQALLVLQKSPQLFSAVLLDRMMPGIGGIEVLKKIKTDENTNRLPVIIQTAEAGKSCMLEGLNAGAHYYLSKPYDQQTLIAIISTAIRDYQRYARVQENLERSVQTLKLMDKGEFSFKSLDEARSLSVLLARACLDSDSVVFILTELMINAIEHGNLNISYSEKSRLIADEKWETEVSHRLTLSINRHKYANIKFNRDEKEMIFLITDQGAGFDWQQYMEISPNRAFDSHGRGIAMANSISSNQIQYLETGNKVRVTVPNSVP</sequence>
<dbReference type="SMART" id="SM00448">
    <property type="entry name" value="REC"/>
    <property type="match status" value="1"/>
</dbReference>
<feature type="domain" description="Response regulatory" evidence="2">
    <location>
        <begin position="7"/>
        <end position="125"/>
    </location>
</feature>
<dbReference type="EMBL" id="UOFD01000057">
    <property type="protein sequence ID" value="VAW53073.1"/>
    <property type="molecule type" value="Genomic_DNA"/>
</dbReference>
<dbReference type="CDD" id="cd16936">
    <property type="entry name" value="HATPase_RsbW-like"/>
    <property type="match status" value="1"/>
</dbReference>
<dbReference type="PANTHER" id="PTHR44591:SF3">
    <property type="entry name" value="RESPONSE REGULATORY DOMAIN-CONTAINING PROTEIN"/>
    <property type="match status" value="1"/>
</dbReference>
<dbReference type="SUPFAM" id="SSF52172">
    <property type="entry name" value="CheY-like"/>
    <property type="match status" value="1"/>
</dbReference>
<dbReference type="Gene3D" id="3.40.50.2300">
    <property type="match status" value="1"/>
</dbReference>
<protein>
    <recommendedName>
        <fullName evidence="2">Response regulatory domain-containing protein</fullName>
    </recommendedName>
</protein>
<dbReference type="PROSITE" id="PS50110">
    <property type="entry name" value="RESPONSE_REGULATORY"/>
    <property type="match status" value="1"/>
</dbReference>
<evidence type="ECO:0000256" key="1">
    <source>
        <dbReference type="ARBA" id="ARBA00022553"/>
    </source>
</evidence>
<dbReference type="AlphaFoldDB" id="A0A3B0WL85"/>
<dbReference type="GO" id="GO:0000160">
    <property type="term" value="P:phosphorelay signal transduction system"/>
    <property type="evidence" value="ECO:0007669"/>
    <property type="project" value="InterPro"/>
</dbReference>
<dbReference type="Pfam" id="PF00072">
    <property type="entry name" value="Response_reg"/>
    <property type="match status" value="1"/>
</dbReference>
<accession>A0A3B0WL85</accession>
<proteinExistence type="predicted"/>
<dbReference type="InterPro" id="IPR050595">
    <property type="entry name" value="Bact_response_regulator"/>
</dbReference>
<reference evidence="3" key="1">
    <citation type="submission" date="2018-06" db="EMBL/GenBank/DDBJ databases">
        <authorList>
            <person name="Zhirakovskaya E."/>
        </authorList>
    </citation>
    <scope>NUCLEOTIDE SEQUENCE</scope>
</reference>
<dbReference type="SUPFAM" id="SSF55874">
    <property type="entry name" value="ATPase domain of HSP90 chaperone/DNA topoisomerase II/histidine kinase"/>
    <property type="match status" value="1"/>
</dbReference>
<evidence type="ECO:0000313" key="3">
    <source>
        <dbReference type="EMBL" id="VAW53073.1"/>
    </source>
</evidence>
<dbReference type="Pfam" id="PF13581">
    <property type="entry name" value="HATPase_c_2"/>
    <property type="match status" value="1"/>
</dbReference>